<dbReference type="InterPro" id="IPR009779">
    <property type="entry name" value="SSR3"/>
</dbReference>
<accession>A0A821TUF2</accession>
<evidence type="ECO:0000313" key="1">
    <source>
        <dbReference type="EMBL" id="CAF4882113.1"/>
    </source>
</evidence>
<proteinExistence type="predicted"/>
<gene>
    <name evidence="1" type="ORF">UJA718_LOCUS44733</name>
</gene>
<feature type="non-terminal residue" evidence="1">
    <location>
        <position position="1"/>
    </location>
</feature>
<reference evidence="1" key="1">
    <citation type="submission" date="2021-02" db="EMBL/GenBank/DDBJ databases">
        <authorList>
            <person name="Nowell W R."/>
        </authorList>
    </citation>
    <scope>NUCLEOTIDE SEQUENCE</scope>
</reference>
<sequence length="35" mass="3853">DEDLLLQDFSRNVTTKSWILFSGNAAVVSAIPLCE</sequence>
<dbReference type="Pfam" id="PF07074">
    <property type="entry name" value="TRAP-gamma"/>
    <property type="match status" value="1"/>
</dbReference>
<protein>
    <submittedName>
        <fullName evidence="1">Uncharacterized protein</fullName>
    </submittedName>
</protein>
<dbReference type="GO" id="GO:0006614">
    <property type="term" value="P:SRP-dependent cotranslational protein targeting to membrane"/>
    <property type="evidence" value="ECO:0007669"/>
    <property type="project" value="InterPro"/>
</dbReference>
<organism evidence="1 2">
    <name type="scientific">Rotaria socialis</name>
    <dbReference type="NCBI Taxonomy" id="392032"/>
    <lineage>
        <taxon>Eukaryota</taxon>
        <taxon>Metazoa</taxon>
        <taxon>Spiralia</taxon>
        <taxon>Gnathifera</taxon>
        <taxon>Rotifera</taxon>
        <taxon>Eurotatoria</taxon>
        <taxon>Bdelloidea</taxon>
        <taxon>Philodinida</taxon>
        <taxon>Philodinidae</taxon>
        <taxon>Rotaria</taxon>
    </lineage>
</organism>
<name>A0A821TUF2_9BILA</name>
<evidence type="ECO:0000313" key="2">
    <source>
        <dbReference type="Proteomes" id="UP000663873"/>
    </source>
</evidence>
<comment type="caution">
    <text evidence="1">The sequence shown here is derived from an EMBL/GenBank/DDBJ whole genome shotgun (WGS) entry which is preliminary data.</text>
</comment>
<dbReference type="AlphaFoldDB" id="A0A821TUF2"/>
<dbReference type="EMBL" id="CAJOBP010070726">
    <property type="protein sequence ID" value="CAF4882113.1"/>
    <property type="molecule type" value="Genomic_DNA"/>
</dbReference>
<keyword evidence="2" id="KW-1185">Reference proteome</keyword>
<dbReference type="Proteomes" id="UP000663873">
    <property type="component" value="Unassembled WGS sequence"/>
</dbReference>
<dbReference type="GO" id="GO:0016020">
    <property type="term" value="C:membrane"/>
    <property type="evidence" value="ECO:0007669"/>
    <property type="project" value="InterPro"/>
</dbReference>